<keyword evidence="2" id="KW-1185">Reference proteome</keyword>
<dbReference type="Proteomes" id="UP000062768">
    <property type="component" value="Chromosome I"/>
</dbReference>
<dbReference type="Pfam" id="PF14907">
    <property type="entry name" value="NTP_transf_5"/>
    <property type="match status" value="1"/>
</dbReference>
<accession>A0A0S4FPK2</accession>
<dbReference type="AlphaFoldDB" id="A0A0S4FPK2"/>
<protein>
    <recommendedName>
        <fullName evidence="3">Nucleotidyltransferase family protein</fullName>
    </recommendedName>
</protein>
<sequence>MVGICDLKPEDQLLLNCSLTLLSGENIKRIKQLTNQDLDWNYLIDLAYKHRLSPLLYWHLNRSSPEAIPSNLKLELKEHFHKNVQKNLMMFKELLEVVDILQKQGVVPIPYKGPVLAILIYKNLGFRIFGDLDFYVPIEDVPRTRDILVNEGYEPWEKLTSAQEKSFYKFQREYHFINKLTGINLEIKWKFLSTLIPTSNEPVFQENEFFKEVNLDQFKVKTISPEYLILILSIHNASHAYSSLYRFSDISELIKYCSNIKWEYLLKIADDWGVKRIFLINLKILRELFQIQLPGDVLELINNSNVDEVSKDIVKRLFTSKPRGVLEKVVFHSNLREKRKDKLKTILIMIFLPTPGVIESVSLPWALEPLYYILRVFQMVKNVFTNQ</sequence>
<organism evidence="1 2">
    <name type="scientific">Methanobacterium formicicum</name>
    <dbReference type="NCBI Taxonomy" id="2162"/>
    <lineage>
        <taxon>Archaea</taxon>
        <taxon>Methanobacteriati</taxon>
        <taxon>Methanobacteriota</taxon>
        <taxon>Methanomada group</taxon>
        <taxon>Methanobacteria</taxon>
        <taxon>Methanobacteriales</taxon>
        <taxon>Methanobacteriaceae</taxon>
        <taxon>Methanobacterium</taxon>
    </lineage>
</organism>
<gene>
    <name evidence="1" type="ORF">MB9_1369</name>
</gene>
<evidence type="ECO:0000313" key="2">
    <source>
        <dbReference type="Proteomes" id="UP000062768"/>
    </source>
</evidence>
<evidence type="ECO:0008006" key="3">
    <source>
        <dbReference type="Google" id="ProtNLM"/>
    </source>
</evidence>
<dbReference type="EMBL" id="LN734822">
    <property type="protein sequence ID" value="CEL25006.1"/>
    <property type="molecule type" value="Genomic_DNA"/>
</dbReference>
<evidence type="ECO:0000313" key="1">
    <source>
        <dbReference type="EMBL" id="CEL25006.1"/>
    </source>
</evidence>
<reference evidence="1" key="1">
    <citation type="submission" date="2014-09" db="EMBL/GenBank/DDBJ databases">
        <authorList>
            <person name="Wibberg D."/>
        </authorList>
    </citation>
    <scope>NUCLEOTIDE SEQUENCE [LARGE SCALE GENOMIC DNA]</scope>
    <source>
        <strain evidence="1">Mb9</strain>
    </source>
</reference>
<proteinExistence type="predicted"/>
<dbReference type="PATRIC" id="fig|2162.10.peg.1432"/>
<name>A0A0S4FPK2_METFO</name>
<dbReference type="InterPro" id="IPR039498">
    <property type="entry name" value="NTP_transf_5"/>
</dbReference>
<dbReference type="Gene3D" id="3.30.460.40">
    <property type="match status" value="1"/>
</dbReference>